<evidence type="ECO:0000313" key="7">
    <source>
        <dbReference type="EMBL" id="MCK0537705.1"/>
    </source>
</evidence>
<evidence type="ECO:0000256" key="2">
    <source>
        <dbReference type="ARBA" id="ARBA00008150"/>
    </source>
</evidence>
<gene>
    <name evidence="7" type="ORF">MU846_08280</name>
</gene>
<dbReference type="PANTHER" id="PTHR38782">
    <property type="match status" value="1"/>
</dbReference>
<comment type="subcellular location">
    <subcellularLocation>
        <location evidence="1">Periplasm</location>
    </subcellularLocation>
</comment>
<evidence type="ECO:0000256" key="1">
    <source>
        <dbReference type="ARBA" id="ARBA00004418"/>
    </source>
</evidence>
<name>A0ABT0E7G2_9GAMM</name>
<comment type="caution">
    <text evidence="7">The sequence shown here is derived from an EMBL/GenBank/DDBJ whole genome shotgun (WGS) entry which is preliminary data.</text>
</comment>
<dbReference type="Gene3D" id="2.50.20.10">
    <property type="entry name" value="Lipoprotein localisation LolA/LolB/LppX"/>
    <property type="match status" value="1"/>
</dbReference>
<organism evidence="7 8">
    <name type="scientific">Alcanivorax quisquiliarum</name>
    <dbReference type="NCBI Taxonomy" id="2933565"/>
    <lineage>
        <taxon>Bacteria</taxon>
        <taxon>Pseudomonadati</taxon>
        <taxon>Pseudomonadota</taxon>
        <taxon>Gammaproteobacteria</taxon>
        <taxon>Oceanospirillales</taxon>
        <taxon>Alcanivoracaceae</taxon>
        <taxon>Alcanivorax</taxon>
    </lineage>
</organism>
<feature type="domain" description="MucB/RseB C-terminal" evidence="6">
    <location>
        <begin position="219"/>
        <end position="316"/>
    </location>
</feature>
<comment type="similarity">
    <text evidence="2">Belongs to the RseB family.</text>
</comment>
<proteinExistence type="inferred from homology"/>
<evidence type="ECO:0000259" key="6">
    <source>
        <dbReference type="Pfam" id="PF17188"/>
    </source>
</evidence>
<keyword evidence="8" id="KW-1185">Reference proteome</keyword>
<dbReference type="Pfam" id="PF17188">
    <property type="entry name" value="MucB_RseB_C"/>
    <property type="match status" value="1"/>
</dbReference>
<evidence type="ECO:0000313" key="8">
    <source>
        <dbReference type="Proteomes" id="UP001165524"/>
    </source>
</evidence>
<evidence type="ECO:0000256" key="3">
    <source>
        <dbReference type="ARBA" id="ARBA00022729"/>
    </source>
</evidence>
<dbReference type="InterPro" id="IPR038484">
    <property type="entry name" value="MucB/RseB_C_sf"/>
</dbReference>
<dbReference type="InterPro" id="IPR033434">
    <property type="entry name" value="MucB/RseB_N"/>
</dbReference>
<keyword evidence="3" id="KW-0732">Signal</keyword>
<keyword evidence="4" id="KW-0574">Periplasm</keyword>
<dbReference type="PIRSF" id="PIRSF005427">
    <property type="entry name" value="RseB"/>
    <property type="match status" value="1"/>
</dbReference>
<dbReference type="CDD" id="cd16327">
    <property type="entry name" value="RseB"/>
    <property type="match status" value="1"/>
</dbReference>
<feature type="domain" description="MucB/RseB N-terminal" evidence="5">
    <location>
        <begin position="25"/>
        <end position="196"/>
    </location>
</feature>
<dbReference type="EMBL" id="JALKII010000004">
    <property type="protein sequence ID" value="MCK0537705.1"/>
    <property type="molecule type" value="Genomic_DNA"/>
</dbReference>
<dbReference type="Proteomes" id="UP001165524">
    <property type="component" value="Unassembled WGS sequence"/>
</dbReference>
<dbReference type="Pfam" id="PF03888">
    <property type="entry name" value="MucB_RseB"/>
    <property type="match status" value="1"/>
</dbReference>
<reference evidence="7" key="1">
    <citation type="submission" date="2022-04" db="EMBL/GenBank/DDBJ databases">
        <title>Alcanivorax sp. CY1518 draft genome sequence.</title>
        <authorList>
            <person name="Zhao G."/>
            <person name="An M."/>
        </authorList>
    </citation>
    <scope>NUCLEOTIDE SEQUENCE</scope>
    <source>
        <strain evidence="7">CY1518</strain>
    </source>
</reference>
<evidence type="ECO:0000259" key="5">
    <source>
        <dbReference type="Pfam" id="PF03888"/>
    </source>
</evidence>
<accession>A0ABT0E7G2</accession>
<sequence length="328" mass="35351">MPVLCILPHLVLAQPAPAEPVMSPPQSLLAAMASAYRNLDYQGRFLYTYGNELSTLEIRHAVIEGVEYERLTHLSGPVAELIRADDQVICVHSDRSMTRLSASTALAPLGISGPMAGQLPRQYNVLLDGDGRVAGRAALRMRVNPLDEHRYGYRLWIDRDSNLLLKSEMVDAKGVALERLEFLALDVGTQVARSDFDVPGAVLRHAIEPLPEPAPKPPQLEAGWLPAGFVAVQGDLRRSAPHRLPVAATAYGDGLASFTLFLQPIPAGVPAEEGVSRLGPTVAISRRMAAGNNENYLVTLVGEVPQATAERVLSEMRLPGTAVGATLH</sequence>
<dbReference type="InterPro" id="IPR005588">
    <property type="entry name" value="MucB_RseB"/>
</dbReference>
<dbReference type="InterPro" id="IPR033436">
    <property type="entry name" value="MucB/RseB_C"/>
</dbReference>
<evidence type="ECO:0000256" key="4">
    <source>
        <dbReference type="ARBA" id="ARBA00022764"/>
    </source>
</evidence>
<dbReference type="PANTHER" id="PTHR38782:SF1">
    <property type="entry name" value="SIGMA-E FACTOR REGULATORY PROTEIN RSEB"/>
    <property type="match status" value="1"/>
</dbReference>
<dbReference type="RefSeq" id="WP_246951563.1">
    <property type="nucleotide sequence ID" value="NZ_JALKII010000004.1"/>
</dbReference>
<dbReference type="Gene3D" id="3.30.200.100">
    <property type="entry name" value="MucB/RseB, C-terminal domain"/>
    <property type="match status" value="1"/>
</dbReference>
<protein>
    <submittedName>
        <fullName evidence="7">MucB/RseB C-terminal domain-containing protein</fullName>
    </submittedName>
</protein>